<feature type="signal peptide" evidence="1">
    <location>
        <begin position="1"/>
        <end position="22"/>
    </location>
</feature>
<gene>
    <name evidence="2" type="ORF">CWM47_06715</name>
</gene>
<dbReference type="RefSeq" id="WP_100987254.1">
    <property type="nucleotide sequence ID" value="NZ_CP025096.1"/>
</dbReference>
<reference evidence="2 3" key="1">
    <citation type="submission" date="2017-11" db="EMBL/GenBank/DDBJ databases">
        <title>Taxonomic description and genome sequences of Spirosoma HA7 sp. nov., isolated from pollen microhabitat of Corylus avellana.</title>
        <authorList>
            <person name="Ambika Manirajan B."/>
            <person name="Suarez C."/>
            <person name="Ratering S."/>
            <person name="Geissler-Plaum R."/>
            <person name="Cardinale M."/>
            <person name="Sylvia S."/>
        </authorList>
    </citation>
    <scope>NUCLEOTIDE SEQUENCE [LARGE SCALE GENOMIC DNA]</scope>
    <source>
        <strain evidence="2 3">HA7</strain>
    </source>
</reference>
<dbReference type="AlphaFoldDB" id="A0A2K8YV92"/>
<sequence length="204" mass="22468">MKIIPLVLSLLLVMSLSSASFAQQTATAAVARVAFTLRNNLGYHRMFRAEGPGMAYGFTMNRNESTPKNWPVGSKLYYSKDGETTEELILSVTADDAGKTLLTDPKTTGHSPVNTVTVRFRNNSLLPHKVMIITYRPDETGNGTQGIMLMSYSSTSQSLPVGTKVYFADNKQVDVVMSGKRIDDEKPFLTVRKADAGKTFDIFQ</sequence>
<feature type="chain" id="PRO_5014596988" evidence="1">
    <location>
        <begin position="23"/>
        <end position="204"/>
    </location>
</feature>
<keyword evidence="1" id="KW-0732">Signal</keyword>
<keyword evidence="3" id="KW-1185">Reference proteome</keyword>
<organism evidence="2 3">
    <name type="scientific">Spirosoma pollinicola</name>
    <dbReference type="NCBI Taxonomy" id="2057025"/>
    <lineage>
        <taxon>Bacteria</taxon>
        <taxon>Pseudomonadati</taxon>
        <taxon>Bacteroidota</taxon>
        <taxon>Cytophagia</taxon>
        <taxon>Cytophagales</taxon>
        <taxon>Cytophagaceae</taxon>
        <taxon>Spirosoma</taxon>
    </lineage>
</organism>
<dbReference type="OrthoDB" id="949206at2"/>
<proteinExistence type="predicted"/>
<dbReference type="Proteomes" id="UP000232883">
    <property type="component" value="Chromosome"/>
</dbReference>
<protein>
    <submittedName>
        <fullName evidence="2">Uncharacterized protein</fullName>
    </submittedName>
</protein>
<accession>A0A2K8YV92</accession>
<dbReference type="KEGG" id="spir:CWM47_06715"/>
<evidence type="ECO:0000313" key="3">
    <source>
        <dbReference type="Proteomes" id="UP000232883"/>
    </source>
</evidence>
<evidence type="ECO:0000256" key="1">
    <source>
        <dbReference type="SAM" id="SignalP"/>
    </source>
</evidence>
<evidence type="ECO:0000313" key="2">
    <source>
        <dbReference type="EMBL" id="AUD01533.1"/>
    </source>
</evidence>
<name>A0A2K8YV92_9BACT</name>
<dbReference type="EMBL" id="CP025096">
    <property type="protein sequence ID" value="AUD01533.1"/>
    <property type="molecule type" value="Genomic_DNA"/>
</dbReference>